<dbReference type="EMBL" id="QGKY02001015">
    <property type="protein sequence ID" value="KAF2573724.1"/>
    <property type="molecule type" value="Genomic_DNA"/>
</dbReference>
<proteinExistence type="predicted"/>
<comment type="caution">
    <text evidence="1">The sequence shown here is derived from an EMBL/GenBank/DDBJ whole genome shotgun (WGS) entry which is preliminary data.</text>
</comment>
<sequence length="176" mass="18922">MGWPAVGLSRRSATPNLPAHPIPLPVVLKPPHFLFAPPSLFLAGLWPDPVTNSTIGCVSSVSGERGLTSGDSGSVSPRKLTGMKRITASSPTVRSLLCVSSVFSFGHNFRASPSCSHGLRRSDETEELVGDLNLSSSNNNHGFLWRSFLSSFRRHVSRSVMPLYVLHALVFVAPTS</sequence>
<dbReference type="AlphaFoldDB" id="A0A8S9IVJ6"/>
<name>A0A8S9IVJ6_BRACR</name>
<accession>A0A8S9IVJ6</accession>
<evidence type="ECO:0000313" key="1">
    <source>
        <dbReference type="EMBL" id="KAF2573724.1"/>
    </source>
</evidence>
<protein>
    <submittedName>
        <fullName evidence="1">Uncharacterized protein</fullName>
    </submittedName>
</protein>
<organism evidence="1">
    <name type="scientific">Brassica cretica</name>
    <name type="common">Mustard</name>
    <dbReference type="NCBI Taxonomy" id="69181"/>
    <lineage>
        <taxon>Eukaryota</taxon>
        <taxon>Viridiplantae</taxon>
        <taxon>Streptophyta</taxon>
        <taxon>Embryophyta</taxon>
        <taxon>Tracheophyta</taxon>
        <taxon>Spermatophyta</taxon>
        <taxon>Magnoliopsida</taxon>
        <taxon>eudicotyledons</taxon>
        <taxon>Gunneridae</taxon>
        <taxon>Pentapetalae</taxon>
        <taxon>rosids</taxon>
        <taxon>malvids</taxon>
        <taxon>Brassicales</taxon>
        <taxon>Brassicaceae</taxon>
        <taxon>Brassiceae</taxon>
        <taxon>Brassica</taxon>
    </lineage>
</organism>
<gene>
    <name evidence="1" type="ORF">F2Q70_00001632</name>
</gene>
<reference evidence="1" key="1">
    <citation type="submission" date="2019-12" db="EMBL/GenBank/DDBJ databases">
        <title>Genome sequencing and annotation of Brassica cretica.</title>
        <authorList>
            <person name="Studholme D.J."/>
            <person name="Sarris P.F."/>
        </authorList>
    </citation>
    <scope>NUCLEOTIDE SEQUENCE</scope>
    <source>
        <strain evidence="1">PFS-102/07</strain>
        <tissue evidence="1">Leaf</tissue>
    </source>
</reference>